<name>A0A9P6E843_9AGAR</name>
<dbReference type="Gene3D" id="6.10.140.2220">
    <property type="match status" value="1"/>
</dbReference>
<keyword evidence="1" id="KW-0479">Metal-binding</keyword>
<dbReference type="Pfam" id="PF01753">
    <property type="entry name" value="zf-MYND"/>
    <property type="match status" value="1"/>
</dbReference>
<evidence type="ECO:0000256" key="3">
    <source>
        <dbReference type="ARBA" id="ARBA00022833"/>
    </source>
</evidence>
<accession>A0A9P6E843</accession>
<protein>
    <recommendedName>
        <fullName evidence="5">MYND-type domain-containing protein</fullName>
    </recommendedName>
</protein>
<evidence type="ECO:0000256" key="2">
    <source>
        <dbReference type="ARBA" id="ARBA00022771"/>
    </source>
</evidence>
<evidence type="ECO:0000256" key="4">
    <source>
        <dbReference type="PROSITE-ProRule" id="PRU00134"/>
    </source>
</evidence>
<dbReference type="Proteomes" id="UP000807306">
    <property type="component" value="Unassembled WGS sequence"/>
</dbReference>
<dbReference type="InterPro" id="IPR002893">
    <property type="entry name" value="Znf_MYND"/>
</dbReference>
<evidence type="ECO:0000313" key="6">
    <source>
        <dbReference type="EMBL" id="KAF9524217.1"/>
    </source>
</evidence>
<sequence>MKKLNLANQDYFPIFSSLPEDHKLDERYFSAPDADGGSGPLKHWCLLGEITEIIKYSRPLYKVKDKAGKVFTVACYFDNDQARPQWMKYTKPGNTISVMYADKHFFMDGQLGIRLEDVERVNVYLCTLNTFLELPNKVTSLRSSKNCQSCKEYARRQCESCRLRYCDKECQKLHWAQSHKRECRAIAQIAEWKRKEWSVFHDAYWC</sequence>
<dbReference type="OrthoDB" id="265717at2759"/>
<feature type="domain" description="MYND-type" evidence="5">
    <location>
        <begin position="147"/>
        <end position="183"/>
    </location>
</feature>
<comment type="caution">
    <text evidence="6">The sequence shown here is derived from an EMBL/GenBank/DDBJ whole genome shotgun (WGS) entry which is preliminary data.</text>
</comment>
<dbReference type="EMBL" id="MU157902">
    <property type="protein sequence ID" value="KAF9524217.1"/>
    <property type="molecule type" value="Genomic_DNA"/>
</dbReference>
<evidence type="ECO:0000256" key="1">
    <source>
        <dbReference type="ARBA" id="ARBA00022723"/>
    </source>
</evidence>
<evidence type="ECO:0000259" key="5">
    <source>
        <dbReference type="PROSITE" id="PS50865"/>
    </source>
</evidence>
<keyword evidence="7" id="KW-1185">Reference proteome</keyword>
<gene>
    <name evidence="6" type="ORF">CPB83DRAFT_861638</name>
</gene>
<dbReference type="SUPFAM" id="SSF144232">
    <property type="entry name" value="HIT/MYND zinc finger-like"/>
    <property type="match status" value="1"/>
</dbReference>
<evidence type="ECO:0000313" key="7">
    <source>
        <dbReference type="Proteomes" id="UP000807306"/>
    </source>
</evidence>
<dbReference type="PROSITE" id="PS50865">
    <property type="entry name" value="ZF_MYND_2"/>
    <property type="match status" value="1"/>
</dbReference>
<reference evidence="6" key="1">
    <citation type="submission" date="2020-11" db="EMBL/GenBank/DDBJ databases">
        <authorList>
            <consortium name="DOE Joint Genome Institute"/>
            <person name="Ahrendt S."/>
            <person name="Riley R."/>
            <person name="Andreopoulos W."/>
            <person name="Labutti K."/>
            <person name="Pangilinan J."/>
            <person name="Ruiz-Duenas F.J."/>
            <person name="Barrasa J.M."/>
            <person name="Sanchez-Garcia M."/>
            <person name="Camarero S."/>
            <person name="Miyauchi S."/>
            <person name="Serrano A."/>
            <person name="Linde D."/>
            <person name="Babiker R."/>
            <person name="Drula E."/>
            <person name="Ayuso-Fernandez I."/>
            <person name="Pacheco R."/>
            <person name="Padilla G."/>
            <person name="Ferreira P."/>
            <person name="Barriuso J."/>
            <person name="Kellner H."/>
            <person name="Castanera R."/>
            <person name="Alfaro M."/>
            <person name="Ramirez L."/>
            <person name="Pisabarro A.G."/>
            <person name="Kuo A."/>
            <person name="Tritt A."/>
            <person name="Lipzen A."/>
            <person name="He G."/>
            <person name="Yan M."/>
            <person name="Ng V."/>
            <person name="Cullen D."/>
            <person name="Martin F."/>
            <person name="Rosso M.-N."/>
            <person name="Henrissat B."/>
            <person name="Hibbett D."/>
            <person name="Martinez A.T."/>
            <person name="Grigoriev I.V."/>
        </authorList>
    </citation>
    <scope>NUCLEOTIDE SEQUENCE</scope>
    <source>
        <strain evidence="6">CBS 506.95</strain>
    </source>
</reference>
<proteinExistence type="predicted"/>
<keyword evidence="2 4" id="KW-0863">Zinc-finger</keyword>
<keyword evidence="3" id="KW-0862">Zinc</keyword>
<dbReference type="AlphaFoldDB" id="A0A9P6E843"/>
<dbReference type="GO" id="GO:0008270">
    <property type="term" value="F:zinc ion binding"/>
    <property type="evidence" value="ECO:0007669"/>
    <property type="project" value="UniProtKB-KW"/>
</dbReference>
<organism evidence="6 7">
    <name type="scientific">Crepidotus variabilis</name>
    <dbReference type="NCBI Taxonomy" id="179855"/>
    <lineage>
        <taxon>Eukaryota</taxon>
        <taxon>Fungi</taxon>
        <taxon>Dikarya</taxon>
        <taxon>Basidiomycota</taxon>
        <taxon>Agaricomycotina</taxon>
        <taxon>Agaricomycetes</taxon>
        <taxon>Agaricomycetidae</taxon>
        <taxon>Agaricales</taxon>
        <taxon>Agaricineae</taxon>
        <taxon>Crepidotaceae</taxon>
        <taxon>Crepidotus</taxon>
    </lineage>
</organism>